<comment type="caution">
    <text evidence="2">The sequence shown here is derived from an EMBL/GenBank/DDBJ whole genome shotgun (WGS) entry which is preliminary data.</text>
</comment>
<keyword evidence="3" id="KW-1185">Reference proteome</keyword>
<evidence type="ECO:0000256" key="1">
    <source>
        <dbReference type="SAM" id="SignalP"/>
    </source>
</evidence>
<proteinExistence type="predicted"/>
<reference evidence="2 3" key="1">
    <citation type="submission" date="2023-07" db="EMBL/GenBank/DDBJ databases">
        <title>Comparative genomics of wheat-associated soil bacteria to identify genetic determinants of phenazine resistance.</title>
        <authorList>
            <person name="Mouncey N."/>
        </authorList>
    </citation>
    <scope>NUCLEOTIDE SEQUENCE [LARGE SCALE GENOMIC DNA]</scope>
    <source>
        <strain evidence="2 3">W4I11</strain>
    </source>
</reference>
<protein>
    <submittedName>
        <fullName evidence="2">Uncharacterized protein</fullName>
    </submittedName>
</protein>
<evidence type="ECO:0000313" key="2">
    <source>
        <dbReference type="EMBL" id="MDQ0998047.1"/>
    </source>
</evidence>
<organism evidence="2 3">
    <name type="scientific">Phyllobacterium ifriqiyense</name>
    <dbReference type="NCBI Taxonomy" id="314238"/>
    <lineage>
        <taxon>Bacteria</taxon>
        <taxon>Pseudomonadati</taxon>
        <taxon>Pseudomonadota</taxon>
        <taxon>Alphaproteobacteria</taxon>
        <taxon>Hyphomicrobiales</taxon>
        <taxon>Phyllobacteriaceae</taxon>
        <taxon>Phyllobacterium</taxon>
    </lineage>
</organism>
<dbReference type="EMBL" id="JAUSZT010000003">
    <property type="protein sequence ID" value="MDQ0998047.1"/>
    <property type="molecule type" value="Genomic_DNA"/>
</dbReference>
<sequence>MRNLIGLLTGIGLTAMAGCAAMSNTQVALFQVAMQDPSYYKPFVNDCKGAYTTRFQKQNMARITGVGERQAQAVYCERAAQGLRAGRMSSDDMLSYTMGNPTPNVIRIAQGK</sequence>
<dbReference type="RefSeq" id="WP_307282517.1">
    <property type="nucleotide sequence ID" value="NZ_JAUSZT010000003.1"/>
</dbReference>
<keyword evidence="1" id="KW-0732">Signal</keyword>
<feature type="signal peptide" evidence="1">
    <location>
        <begin position="1"/>
        <end position="17"/>
    </location>
</feature>
<dbReference type="Proteomes" id="UP001237780">
    <property type="component" value="Unassembled WGS sequence"/>
</dbReference>
<accession>A0ABU0SBC7</accession>
<dbReference type="PROSITE" id="PS51257">
    <property type="entry name" value="PROKAR_LIPOPROTEIN"/>
    <property type="match status" value="1"/>
</dbReference>
<evidence type="ECO:0000313" key="3">
    <source>
        <dbReference type="Proteomes" id="UP001237780"/>
    </source>
</evidence>
<name>A0ABU0SBC7_9HYPH</name>
<feature type="chain" id="PRO_5046982335" evidence="1">
    <location>
        <begin position="18"/>
        <end position="112"/>
    </location>
</feature>
<gene>
    <name evidence="2" type="ORF">QFZ34_003229</name>
</gene>